<proteinExistence type="inferred from homology"/>
<dbReference type="InterPro" id="IPR036388">
    <property type="entry name" value="WH-like_DNA-bd_sf"/>
</dbReference>
<dbReference type="GO" id="GO:0003677">
    <property type="term" value="F:DNA binding"/>
    <property type="evidence" value="ECO:0007669"/>
    <property type="project" value="UniProtKB-KW"/>
</dbReference>
<dbReference type="EMBL" id="VIKS01000001">
    <property type="protein sequence ID" value="TQV89869.1"/>
    <property type="molecule type" value="Genomic_DNA"/>
</dbReference>
<comment type="similarity">
    <text evidence="1">Belongs to the BlaI transcriptional regulatory family.</text>
</comment>
<dbReference type="Gene3D" id="1.10.10.10">
    <property type="entry name" value="Winged helix-like DNA-binding domain superfamily/Winged helix DNA-binding domain"/>
    <property type="match status" value="1"/>
</dbReference>
<dbReference type="Proteomes" id="UP000315439">
    <property type="component" value="Unassembled WGS sequence"/>
</dbReference>
<organism evidence="5 6">
    <name type="scientific">Aliikangiella coralliicola</name>
    <dbReference type="NCBI Taxonomy" id="2592383"/>
    <lineage>
        <taxon>Bacteria</taxon>
        <taxon>Pseudomonadati</taxon>
        <taxon>Pseudomonadota</taxon>
        <taxon>Gammaproteobacteria</taxon>
        <taxon>Oceanospirillales</taxon>
        <taxon>Pleioneaceae</taxon>
        <taxon>Aliikangiella</taxon>
    </lineage>
</organism>
<dbReference type="Pfam" id="PF03965">
    <property type="entry name" value="Penicillinase_R"/>
    <property type="match status" value="1"/>
</dbReference>
<dbReference type="InterPro" id="IPR005650">
    <property type="entry name" value="BlaI_family"/>
</dbReference>
<dbReference type="PIRSF" id="PIRSF019455">
    <property type="entry name" value="CopR_AtkY"/>
    <property type="match status" value="1"/>
</dbReference>
<dbReference type="InterPro" id="IPR036390">
    <property type="entry name" value="WH_DNA-bd_sf"/>
</dbReference>
<gene>
    <name evidence="5" type="ORF">FLL46_01560</name>
</gene>
<sequence>MKLSDFEMEVIQLLWQRGQASAPELHKAILNERKVTYSTVKTIIDRLEEKGAIERSAQQGRTIFYQPLLAQSQFSKPLVKSFIKRVFGGKSRSLFSHLLQEEPLNSDDIAYLENLIAQKKKQLKDK</sequence>
<keyword evidence="3" id="KW-0238">DNA-binding</keyword>
<dbReference type="AlphaFoldDB" id="A0A545UK81"/>
<dbReference type="GO" id="GO:0045892">
    <property type="term" value="P:negative regulation of DNA-templated transcription"/>
    <property type="evidence" value="ECO:0007669"/>
    <property type="project" value="InterPro"/>
</dbReference>
<comment type="caution">
    <text evidence="5">The sequence shown here is derived from an EMBL/GenBank/DDBJ whole genome shotgun (WGS) entry which is preliminary data.</text>
</comment>
<evidence type="ECO:0000256" key="1">
    <source>
        <dbReference type="ARBA" id="ARBA00011046"/>
    </source>
</evidence>
<dbReference type="Gene3D" id="1.10.4040.10">
    <property type="entry name" value="Penicillinase repressor domain"/>
    <property type="match status" value="1"/>
</dbReference>
<evidence type="ECO:0000256" key="3">
    <source>
        <dbReference type="ARBA" id="ARBA00023125"/>
    </source>
</evidence>
<accession>A0A545UK81</accession>
<protein>
    <submittedName>
        <fullName evidence="5">BlaI/MecI/CopY family transcriptional regulator</fullName>
    </submittedName>
</protein>
<keyword evidence="2" id="KW-0805">Transcription regulation</keyword>
<dbReference type="SUPFAM" id="SSF46785">
    <property type="entry name" value="Winged helix' DNA-binding domain"/>
    <property type="match status" value="1"/>
</dbReference>
<name>A0A545UK81_9GAMM</name>
<reference evidence="5 6" key="1">
    <citation type="submission" date="2019-07" db="EMBL/GenBank/DDBJ databases">
        <title>Draft genome for Aliikangiella sp. M105.</title>
        <authorList>
            <person name="Wang G."/>
        </authorList>
    </citation>
    <scope>NUCLEOTIDE SEQUENCE [LARGE SCALE GENOMIC DNA]</scope>
    <source>
        <strain evidence="5 6">M105</strain>
    </source>
</reference>
<evidence type="ECO:0000256" key="2">
    <source>
        <dbReference type="ARBA" id="ARBA00023015"/>
    </source>
</evidence>
<evidence type="ECO:0000256" key="4">
    <source>
        <dbReference type="ARBA" id="ARBA00023163"/>
    </source>
</evidence>
<dbReference type="OrthoDB" id="6385403at2"/>
<evidence type="ECO:0000313" key="5">
    <source>
        <dbReference type="EMBL" id="TQV89869.1"/>
    </source>
</evidence>
<evidence type="ECO:0000313" key="6">
    <source>
        <dbReference type="Proteomes" id="UP000315439"/>
    </source>
</evidence>
<keyword evidence="4" id="KW-0804">Transcription</keyword>
<keyword evidence="6" id="KW-1185">Reference proteome</keyword>